<evidence type="ECO:0000256" key="9">
    <source>
        <dbReference type="SAM" id="MobiDB-lite"/>
    </source>
</evidence>
<feature type="non-terminal residue" evidence="12">
    <location>
        <position position="613"/>
    </location>
</feature>
<name>A0A7J9MSQ1_GOSSC</name>
<evidence type="ECO:0000256" key="3">
    <source>
        <dbReference type="ARBA" id="ARBA00022448"/>
    </source>
</evidence>
<feature type="compositionally biased region" description="Polar residues" evidence="9">
    <location>
        <begin position="165"/>
        <end position="174"/>
    </location>
</feature>
<reference evidence="12 13" key="1">
    <citation type="journal article" date="2019" name="Genome Biol. Evol.">
        <title>Insights into the evolution of the New World diploid cottons (Gossypium, subgenus Houzingenia) based on genome sequencing.</title>
        <authorList>
            <person name="Grover C.E."/>
            <person name="Arick M.A. 2nd"/>
            <person name="Thrash A."/>
            <person name="Conover J.L."/>
            <person name="Sanders W.S."/>
            <person name="Peterson D.G."/>
            <person name="Frelichowski J.E."/>
            <person name="Scheffler J.A."/>
            <person name="Scheffler B.E."/>
            <person name="Wendel J.F."/>
        </authorList>
    </citation>
    <scope>NUCLEOTIDE SEQUENCE [LARGE SCALE GENOMIC DNA]</scope>
    <source>
        <strain evidence="12">1</strain>
        <tissue evidence="12">Leaf</tissue>
    </source>
</reference>
<feature type="transmembrane region" description="Helical" evidence="10">
    <location>
        <begin position="518"/>
        <end position="540"/>
    </location>
</feature>
<proteinExistence type="inferred from homology"/>
<evidence type="ECO:0000256" key="5">
    <source>
        <dbReference type="ARBA" id="ARBA00022741"/>
    </source>
</evidence>
<feature type="transmembrane region" description="Helical" evidence="10">
    <location>
        <begin position="99"/>
        <end position="123"/>
    </location>
</feature>
<evidence type="ECO:0000259" key="11">
    <source>
        <dbReference type="PROSITE" id="PS50893"/>
    </source>
</evidence>
<dbReference type="SMART" id="SM00382">
    <property type="entry name" value="AAA"/>
    <property type="match status" value="1"/>
</dbReference>
<dbReference type="PROSITE" id="PS50893">
    <property type="entry name" value="ABC_TRANSPORTER_2"/>
    <property type="match status" value="1"/>
</dbReference>
<dbReference type="GO" id="GO:0005886">
    <property type="term" value="C:plasma membrane"/>
    <property type="evidence" value="ECO:0007669"/>
    <property type="project" value="UniProtKB-ARBA"/>
</dbReference>
<keyword evidence="7 10" id="KW-1133">Transmembrane helix</keyword>
<feature type="domain" description="ABC transporter" evidence="11">
    <location>
        <begin position="191"/>
        <end position="403"/>
    </location>
</feature>
<evidence type="ECO:0000256" key="6">
    <source>
        <dbReference type="ARBA" id="ARBA00022840"/>
    </source>
</evidence>
<dbReference type="Pfam" id="PF01061">
    <property type="entry name" value="ABC2_membrane"/>
    <property type="match status" value="1"/>
</dbReference>
<comment type="similarity">
    <text evidence="2">Belongs to the ABC transporter superfamily. ABCG family. PDR (TC 3.A.1.205) subfamily.</text>
</comment>
<feature type="region of interest" description="Disordered" evidence="9">
    <location>
        <begin position="154"/>
        <end position="174"/>
    </location>
</feature>
<keyword evidence="13" id="KW-1185">Reference proteome</keyword>
<dbReference type="GO" id="GO:0140359">
    <property type="term" value="F:ABC-type transporter activity"/>
    <property type="evidence" value="ECO:0007669"/>
    <property type="project" value="InterPro"/>
</dbReference>
<dbReference type="InterPro" id="IPR013525">
    <property type="entry name" value="ABC2_TM"/>
</dbReference>
<evidence type="ECO:0000256" key="7">
    <source>
        <dbReference type="ARBA" id="ARBA00022989"/>
    </source>
</evidence>
<evidence type="ECO:0000313" key="13">
    <source>
        <dbReference type="Proteomes" id="UP000593576"/>
    </source>
</evidence>
<keyword evidence="6" id="KW-0067">ATP-binding</keyword>
<keyword evidence="8 10" id="KW-0472">Membrane</keyword>
<evidence type="ECO:0000256" key="8">
    <source>
        <dbReference type="ARBA" id="ARBA00023136"/>
    </source>
</evidence>
<dbReference type="AlphaFoldDB" id="A0A7J9MSQ1"/>
<evidence type="ECO:0000256" key="10">
    <source>
        <dbReference type="SAM" id="Phobius"/>
    </source>
</evidence>
<dbReference type="OrthoDB" id="66620at2759"/>
<organism evidence="12 13">
    <name type="scientific">Gossypium schwendimanii</name>
    <name type="common">Cotton</name>
    <dbReference type="NCBI Taxonomy" id="34291"/>
    <lineage>
        <taxon>Eukaryota</taxon>
        <taxon>Viridiplantae</taxon>
        <taxon>Streptophyta</taxon>
        <taxon>Embryophyta</taxon>
        <taxon>Tracheophyta</taxon>
        <taxon>Spermatophyta</taxon>
        <taxon>Magnoliopsida</taxon>
        <taxon>eudicotyledons</taxon>
        <taxon>Gunneridae</taxon>
        <taxon>Pentapetalae</taxon>
        <taxon>rosids</taxon>
        <taxon>malvids</taxon>
        <taxon>Malvales</taxon>
        <taxon>Malvaceae</taxon>
        <taxon>Malvoideae</taxon>
        <taxon>Gossypium</taxon>
    </lineage>
</organism>
<protein>
    <recommendedName>
        <fullName evidence="11">ABC transporter domain-containing protein</fullName>
    </recommendedName>
</protein>
<feature type="transmembrane region" description="Helical" evidence="10">
    <location>
        <begin position="50"/>
        <end position="70"/>
    </location>
</feature>
<keyword evidence="3" id="KW-0813">Transport</keyword>
<evidence type="ECO:0000313" key="12">
    <source>
        <dbReference type="EMBL" id="MBA0873897.1"/>
    </source>
</evidence>
<dbReference type="InterPro" id="IPR003439">
    <property type="entry name" value="ABC_transporter-like_ATP-bd"/>
</dbReference>
<dbReference type="Pfam" id="PF08370">
    <property type="entry name" value="PDR_assoc"/>
    <property type="match status" value="1"/>
</dbReference>
<dbReference type="GO" id="GO:0016887">
    <property type="term" value="F:ATP hydrolysis activity"/>
    <property type="evidence" value="ECO:0007669"/>
    <property type="project" value="InterPro"/>
</dbReference>
<keyword evidence="5" id="KW-0547">Nucleotide-binding</keyword>
<dbReference type="EMBL" id="JABFAF010000013">
    <property type="protein sequence ID" value="MBA0873897.1"/>
    <property type="molecule type" value="Genomic_DNA"/>
</dbReference>
<accession>A0A7J9MSQ1</accession>
<gene>
    <name evidence="12" type="ORF">Goshw_008828</name>
</gene>
<keyword evidence="4 10" id="KW-0812">Transmembrane</keyword>
<sequence>IICAVFRFFCQFVTFFALQLTGISLFRFVASIFQNFESSLAASWPGWMKWLFWVSPMTYAEIAVSGNEFLSPRWQQMLTMRTTIGQATLESRGLNFGECFFWIAIAALFGFAIVYNIGFTFALCFLKPLALETHGAPGWSRVIISRQKLFKIQKGDSSGGEGVENGTSHMNSNGNKPASRMMVLPFEPLTLTFQDVQYYIDTPLEMRKKGYTQRKLQLISNVTGALRPGILTALMGTSGAGKTTLFDVLVGRKTIGCVQGEIKVDGKKHLLGYPEFVKEVLEIMELNDVKDALAGIPCLSGLSTAQWKRLTIAVELVANPSVIFMDEPTTSLDARAAAIVMRAVKNVADTGRTIICTIHQTSIDIFEAFDELILPKSGGSLIYFGPLGQNSCKVIEYFEMLEVTSSFAEDELGPDFAEIYKKFALHENNQQKLFNVFGSMYAAVLFLGMNSSSSVQAFVATERVFMYRERFAGMYSSWAYALAQVTIEVPYLFIQALMFEVITYPMIGYYASAYKVLWYFYVVFCTQLYFTFFGMLFVSLTPEVTIAGALLSAFYPLLNLFTGFLIPQRVGKYYYRVFATMETNPKVVDVVVLSNAYIMDIELLAHFTIWRYK</sequence>
<comment type="caution">
    <text evidence="12">The sequence shown here is derived from an EMBL/GenBank/DDBJ whole genome shotgun (WGS) entry which is preliminary data.</text>
</comment>
<feature type="transmembrane region" description="Helical" evidence="10">
    <location>
        <begin position="546"/>
        <end position="566"/>
    </location>
</feature>
<feature type="transmembrane region" description="Helical" evidence="10">
    <location>
        <begin position="493"/>
        <end position="511"/>
    </location>
</feature>
<dbReference type="GO" id="GO:0005524">
    <property type="term" value="F:ATP binding"/>
    <property type="evidence" value="ECO:0007669"/>
    <property type="project" value="UniProtKB-KW"/>
</dbReference>
<dbReference type="InterPro" id="IPR013581">
    <property type="entry name" value="PDR_assoc"/>
</dbReference>
<comment type="subcellular location">
    <subcellularLocation>
        <location evidence="1">Membrane</location>
        <topology evidence="1">Multi-pass membrane protein</topology>
    </subcellularLocation>
</comment>
<dbReference type="SUPFAM" id="SSF52540">
    <property type="entry name" value="P-loop containing nucleoside triphosphate hydrolases"/>
    <property type="match status" value="1"/>
</dbReference>
<evidence type="ECO:0000256" key="1">
    <source>
        <dbReference type="ARBA" id="ARBA00004141"/>
    </source>
</evidence>
<dbReference type="Pfam" id="PF00005">
    <property type="entry name" value="ABC_tran"/>
    <property type="match status" value="1"/>
</dbReference>
<evidence type="ECO:0000256" key="2">
    <source>
        <dbReference type="ARBA" id="ARBA00006012"/>
    </source>
</evidence>
<dbReference type="Proteomes" id="UP000593576">
    <property type="component" value="Unassembled WGS sequence"/>
</dbReference>
<dbReference type="InterPro" id="IPR003593">
    <property type="entry name" value="AAA+_ATPase"/>
</dbReference>
<dbReference type="PANTHER" id="PTHR19241">
    <property type="entry name" value="ATP-BINDING CASSETTE TRANSPORTER"/>
    <property type="match status" value="1"/>
</dbReference>
<feature type="transmembrane region" description="Helical" evidence="10">
    <location>
        <begin position="12"/>
        <end position="30"/>
    </location>
</feature>
<dbReference type="Gene3D" id="3.40.50.300">
    <property type="entry name" value="P-loop containing nucleotide triphosphate hydrolases"/>
    <property type="match status" value="2"/>
</dbReference>
<dbReference type="InterPro" id="IPR027417">
    <property type="entry name" value="P-loop_NTPase"/>
</dbReference>
<evidence type="ECO:0000256" key="4">
    <source>
        <dbReference type="ARBA" id="ARBA00022692"/>
    </source>
</evidence>